<feature type="compositionally biased region" description="Polar residues" evidence="1">
    <location>
        <begin position="8"/>
        <end position="30"/>
    </location>
</feature>
<feature type="region of interest" description="Disordered" evidence="1">
    <location>
        <begin position="1"/>
        <end position="30"/>
    </location>
</feature>
<keyword evidence="3" id="KW-1185">Reference proteome</keyword>
<gene>
    <name evidence="2" type="ORF">LSAT_V11C900485960</name>
</gene>
<comment type="caution">
    <text evidence="2">The sequence shown here is derived from an EMBL/GenBank/DDBJ whole genome shotgun (WGS) entry which is preliminary data.</text>
</comment>
<evidence type="ECO:0000313" key="3">
    <source>
        <dbReference type="Proteomes" id="UP000235145"/>
    </source>
</evidence>
<dbReference type="EMBL" id="NBSK02000009">
    <property type="protein sequence ID" value="KAJ0184765.1"/>
    <property type="molecule type" value="Genomic_DNA"/>
</dbReference>
<reference evidence="2 3" key="1">
    <citation type="journal article" date="2017" name="Nat. Commun.">
        <title>Genome assembly with in vitro proximity ligation data and whole-genome triplication in lettuce.</title>
        <authorList>
            <person name="Reyes-Chin-Wo S."/>
            <person name="Wang Z."/>
            <person name="Yang X."/>
            <person name="Kozik A."/>
            <person name="Arikit S."/>
            <person name="Song C."/>
            <person name="Xia L."/>
            <person name="Froenicke L."/>
            <person name="Lavelle D.O."/>
            <person name="Truco M.J."/>
            <person name="Xia R."/>
            <person name="Zhu S."/>
            <person name="Xu C."/>
            <person name="Xu H."/>
            <person name="Xu X."/>
            <person name="Cox K."/>
            <person name="Korf I."/>
            <person name="Meyers B.C."/>
            <person name="Michelmore R.W."/>
        </authorList>
    </citation>
    <scope>NUCLEOTIDE SEQUENCE [LARGE SCALE GENOMIC DNA]</scope>
    <source>
        <strain evidence="3">cv. Salinas</strain>
        <tissue evidence="2">Seedlings</tissue>
    </source>
</reference>
<dbReference type="AlphaFoldDB" id="A0A9R1WLI6"/>
<sequence>MKTIGKTIDQQPNITNKPESTNAAKIQNSTSGFKRRGKKIWASYDFTQCVWSTWARSSFCRLARIYQGLKMTKSRRFLKLKKTLSRTRPIEA</sequence>
<evidence type="ECO:0000256" key="1">
    <source>
        <dbReference type="SAM" id="MobiDB-lite"/>
    </source>
</evidence>
<dbReference type="Proteomes" id="UP000235145">
    <property type="component" value="Unassembled WGS sequence"/>
</dbReference>
<evidence type="ECO:0000313" key="2">
    <source>
        <dbReference type="EMBL" id="KAJ0184765.1"/>
    </source>
</evidence>
<organism evidence="2 3">
    <name type="scientific">Lactuca sativa</name>
    <name type="common">Garden lettuce</name>
    <dbReference type="NCBI Taxonomy" id="4236"/>
    <lineage>
        <taxon>Eukaryota</taxon>
        <taxon>Viridiplantae</taxon>
        <taxon>Streptophyta</taxon>
        <taxon>Embryophyta</taxon>
        <taxon>Tracheophyta</taxon>
        <taxon>Spermatophyta</taxon>
        <taxon>Magnoliopsida</taxon>
        <taxon>eudicotyledons</taxon>
        <taxon>Gunneridae</taxon>
        <taxon>Pentapetalae</taxon>
        <taxon>asterids</taxon>
        <taxon>campanulids</taxon>
        <taxon>Asterales</taxon>
        <taxon>Asteraceae</taxon>
        <taxon>Cichorioideae</taxon>
        <taxon>Cichorieae</taxon>
        <taxon>Lactucinae</taxon>
        <taxon>Lactuca</taxon>
    </lineage>
</organism>
<name>A0A9R1WLI6_LACSA</name>
<accession>A0A9R1WLI6</accession>
<proteinExistence type="predicted"/>
<protein>
    <submittedName>
        <fullName evidence="2">Uncharacterized protein</fullName>
    </submittedName>
</protein>